<proteinExistence type="inferred from homology"/>
<dbReference type="PROSITE" id="PS01018">
    <property type="entry name" value="STEROL_REDUCT_2"/>
    <property type="match status" value="1"/>
</dbReference>
<evidence type="ECO:0000256" key="11">
    <source>
        <dbReference type="ARBA" id="ARBA00023002"/>
    </source>
</evidence>
<dbReference type="GO" id="GO:0016020">
    <property type="term" value="C:membrane"/>
    <property type="evidence" value="ECO:0007669"/>
    <property type="project" value="InterPro"/>
</dbReference>
<reference evidence="21 22" key="1">
    <citation type="submission" date="2014-06" db="EMBL/GenBank/DDBJ databases">
        <authorList>
            <person name="Urmite Genomes Urmite Genomes"/>
        </authorList>
    </citation>
    <scope>NUCLEOTIDE SEQUENCE [LARGE SCALE GENOMIC DNA]</scope>
</reference>
<keyword evidence="22" id="KW-1185">Reference proteome</keyword>
<dbReference type="Proteomes" id="UP000044071">
    <property type="component" value="Unassembled WGS sequence"/>
</dbReference>
<name>A0A078KZI8_9GAMM</name>
<keyword evidence="3" id="KW-0444">Lipid biosynthesis</keyword>
<evidence type="ECO:0000256" key="7">
    <source>
        <dbReference type="ARBA" id="ARBA00022824"/>
    </source>
</evidence>
<sequence length="431" mass="49278">MSANLRNTLGPLFLILVCPPFVMLMWYSNTKLDGSFYNLWLLLTKEGVAQTLFNVWQPYFGGSSTAWIIIASFIAFEMALMRLLPGKIFHGPVTPKGNVPTYKENGILAFAITMLAYSIASFGFNLFPATILYDNLGSILGALNIFSLFLCLLLYLKGRFFPSTSDASISKNFLFDYYWGTELYPQVGGWNIKQLITCRLGMMSWGVFLISYCAKQSELTGLSNSMLISAALQGIYLAKFFFWEKGYLRSLDIMHDRAGFYICWGCLVWVPCVYTSPSMFLVIHPIELGFPWAAIILILGTVSIVINYLADKQRMLVRETEGRCKIWGRKPQLLLVQYKTLDGETKDTVLLASGWWGIARHFHYVPEITAAFFWSVPALFSYFSPYFYVCFLAILLLDRAFRDDRRCAEKYGQNWKEYCSLVPYKIIPFLI</sequence>
<evidence type="ECO:0000256" key="15">
    <source>
        <dbReference type="ARBA" id="ARBA00023166"/>
    </source>
</evidence>
<keyword evidence="7" id="KW-0256">Endoplasmic reticulum</keyword>
<organism evidence="21 22">
    <name type="scientific">Legionella massiliensis</name>
    <dbReference type="NCBI Taxonomy" id="1034943"/>
    <lineage>
        <taxon>Bacteria</taxon>
        <taxon>Pseudomonadati</taxon>
        <taxon>Pseudomonadota</taxon>
        <taxon>Gammaproteobacteria</taxon>
        <taxon>Legionellales</taxon>
        <taxon>Legionellaceae</taxon>
        <taxon>Legionella</taxon>
    </lineage>
</organism>
<keyword evidence="12" id="KW-0756">Sterol biosynthesis</keyword>
<keyword evidence="9" id="KW-0752">Steroid biosynthesis</keyword>
<dbReference type="GO" id="GO:0047598">
    <property type="term" value="F:7-dehydrocholesterol reductase activity"/>
    <property type="evidence" value="ECO:0007669"/>
    <property type="project" value="UniProtKB-EC"/>
</dbReference>
<evidence type="ECO:0000256" key="12">
    <source>
        <dbReference type="ARBA" id="ARBA00023011"/>
    </source>
</evidence>
<evidence type="ECO:0000256" key="18">
    <source>
        <dbReference type="ARBA" id="ARBA00039984"/>
    </source>
</evidence>
<evidence type="ECO:0000256" key="16">
    <source>
        <dbReference type="ARBA" id="ARBA00023221"/>
    </source>
</evidence>
<dbReference type="InterPro" id="IPR001171">
    <property type="entry name" value="ERG24_DHCR-like"/>
</dbReference>
<dbReference type="Gene3D" id="1.20.120.1630">
    <property type="match status" value="1"/>
</dbReference>
<comment type="similarity">
    <text evidence="2">Belongs to the ERG4/ERG24 family.</text>
</comment>
<keyword evidence="15" id="KW-1207">Sterol metabolism</keyword>
<protein>
    <recommendedName>
        <fullName evidence="18">7-dehydrocholesterol reductase</fullName>
        <ecNumber evidence="17">1.3.1.21</ecNumber>
    </recommendedName>
    <alternativeName>
        <fullName evidence="19">Sterol Delta(7)-reductase</fullName>
    </alternativeName>
</protein>
<evidence type="ECO:0000313" key="22">
    <source>
        <dbReference type="Proteomes" id="UP000044071"/>
    </source>
</evidence>
<evidence type="ECO:0000256" key="8">
    <source>
        <dbReference type="ARBA" id="ARBA00022857"/>
    </source>
</evidence>
<gene>
    <name evidence="21" type="ORF">BN59_01455</name>
</gene>
<feature type="transmembrane region" description="Helical" evidence="20">
    <location>
        <begin position="258"/>
        <end position="283"/>
    </location>
</feature>
<dbReference type="GO" id="GO:0016132">
    <property type="term" value="P:brassinosteroid biosynthetic process"/>
    <property type="evidence" value="ECO:0007669"/>
    <property type="project" value="TreeGrafter"/>
</dbReference>
<evidence type="ECO:0000256" key="9">
    <source>
        <dbReference type="ARBA" id="ARBA00022955"/>
    </source>
</evidence>
<feature type="transmembrane region" description="Helical" evidence="20">
    <location>
        <begin position="65"/>
        <end position="84"/>
    </location>
</feature>
<accession>A0A078KZI8</accession>
<dbReference type="FunFam" id="1.20.120.1630:FF:000006">
    <property type="entry name" value="Putative 7-dehydrocholesterol reductase"/>
    <property type="match status" value="1"/>
</dbReference>
<evidence type="ECO:0000256" key="2">
    <source>
        <dbReference type="ARBA" id="ARBA00005402"/>
    </source>
</evidence>
<evidence type="ECO:0000256" key="5">
    <source>
        <dbReference type="ARBA" id="ARBA00022692"/>
    </source>
</evidence>
<evidence type="ECO:0000256" key="10">
    <source>
        <dbReference type="ARBA" id="ARBA00022989"/>
    </source>
</evidence>
<dbReference type="eggNOG" id="COG2020">
    <property type="taxonomic scope" value="Bacteria"/>
</dbReference>
<evidence type="ECO:0000256" key="17">
    <source>
        <dbReference type="ARBA" id="ARBA00038851"/>
    </source>
</evidence>
<dbReference type="EMBL" id="CCSB01000001">
    <property type="protein sequence ID" value="CDZ77173.1"/>
    <property type="molecule type" value="Genomic_DNA"/>
</dbReference>
<keyword evidence="5 20" id="KW-0812">Transmembrane</keyword>
<keyword evidence="6" id="KW-0152">Cholesterol biosynthesis</keyword>
<evidence type="ECO:0000256" key="20">
    <source>
        <dbReference type="SAM" id="Phobius"/>
    </source>
</evidence>
<evidence type="ECO:0000256" key="3">
    <source>
        <dbReference type="ARBA" id="ARBA00022516"/>
    </source>
</evidence>
<dbReference type="PANTHER" id="PTHR21257">
    <property type="entry name" value="DELTA(14)-STEROL REDUCTASE"/>
    <property type="match status" value="1"/>
</dbReference>
<dbReference type="OrthoDB" id="19656at2"/>
<feature type="transmembrane region" description="Helical" evidence="20">
    <location>
        <begin position="371"/>
        <end position="397"/>
    </location>
</feature>
<dbReference type="STRING" id="1034943.BN59_01455"/>
<keyword evidence="14 20" id="KW-0472">Membrane</keyword>
<evidence type="ECO:0000256" key="6">
    <source>
        <dbReference type="ARBA" id="ARBA00022778"/>
    </source>
</evidence>
<dbReference type="AlphaFoldDB" id="A0A078KZI8"/>
<evidence type="ECO:0000313" key="21">
    <source>
        <dbReference type="EMBL" id="CDZ77173.1"/>
    </source>
</evidence>
<feature type="transmembrane region" description="Helical" evidence="20">
    <location>
        <begin position="136"/>
        <end position="156"/>
    </location>
</feature>
<feature type="transmembrane region" description="Helical" evidence="20">
    <location>
        <begin position="289"/>
        <end position="310"/>
    </location>
</feature>
<keyword evidence="10 20" id="KW-1133">Transmembrane helix</keyword>
<evidence type="ECO:0000256" key="14">
    <source>
        <dbReference type="ARBA" id="ARBA00023136"/>
    </source>
</evidence>
<dbReference type="Pfam" id="PF01222">
    <property type="entry name" value="ERG4_ERG24"/>
    <property type="match status" value="1"/>
</dbReference>
<keyword evidence="13" id="KW-0443">Lipid metabolism</keyword>
<dbReference type="PANTHER" id="PTHR21257:SF38">
    <property type="entry name" value="7-DEHYDROCHOLESTEROL REDUCTASE"/>
    <property type="match status" value="1"/>
</dbReference>
<comment type="subcellular location">
    <subcellularLocation>
        <location evidence="1">Endoplasmic reticulum membrane</location>
        <topology evidence="1">Multi-pass membrane protein</topology>
    </subcellularLocation>
</comment>
<dbReference type="InterPro" id="IPR018083">
    <property type="entry name" value="Sterol_reductase_CS"/>
</dbReference>
<evidence type="ECO:0000256" key="13">
    <source>
        <dbReference type="ARBA" id="ARBA00023098"/>
    </source>
</evidence>
<evidence type="ECO:0000256" key="19">
    <source>
        <dbReference type="ARBA" id="ARBA00042688"/>
    </source>
</evidence>
<evidence type="ECO:0000256" key="4">
    <source>
        <dbReference type="ARBA" id="ARBA00022548"/>
    </source>
</evidence>
<keyword evidence="4" id="KW-0153">Cholesterol metabolism</keyword>
<feature type="transmembrane region" description="Helical" evidence="20">
    <location>
        <begin position="105"/>
        <end position="124"/>
    </location>
</feature>
<evidence type="ECO:0000256" key="1">
    <source>
        <dbReference type="ARBA" id="ARBA00004477"/>
    </source>
</evidence>
<dbReference type="RefSeq" id="WP_043873562.1">
    <property type="nucleotide sequence ID" value="NZ_CCVW01000001.1"/>
</dbReference>
<keyword evidence="16" id="KW-0753">Steroid metabolism</keyword>
<dbReference type="EC" id="1.3.1.21" evidence="17"/>
<dbReference type="GO" id="GO:0006695">
    <property type="term" value="P:cholesterol biosynthetic process"/>
    <property type="evidence" value="ECO:0007669"/>
    <property type="project" value="UniProtKB-KW"/>
</dbReference>
<keyword evidence="11" id="KW-0560">Oxidoreductase</keyword>
<keyword evidence="8" id="KW-0521">NADP</keyword>
<feature type="transmembrane region" description="Helical" evidence="20">
    <location>
        <begin position="12"/>
        <end position="29"/>
    </location>
</feature>